<organism evidence="18 19">
    <name type="scientific">Chrysochromulina tobinii</name>
    <dbReference type="NCBI Taxonomy" id="1460289"/>
    <lineage>
        <taxon>Eukaryota</taxon>
        <taxon>Haptista</taxon>
        <taxon>Haptophyta</taxon>
        <taxon>Prymnesiophyceae</taxon>
        <taxon>Prymnesiales</taxon>
        <taxon>Chrysochromulinaceae</taxon>
        <taxon>Chrysochromulina</taxon>
    </lineage>
</organism>
<dbReference type="FunFam" id="1.20.1110.10:FF:000037">
    <property type="entry name" value="Calcium-transporting ATPase, putative"/>
    <property type="match status" value="1"/>
</dbReference>
<feature type="transmembrane region" description="Helical" evidence="16">
    <location>
        <begin position="89"/>
        <end position="105"/>
    </location>
</feature>
<dbReference type="NCBIfam" id="TIGR01494">
    <property type="entry name" value="ATPase_P-type"/>
    <property type="match status" value="2"/>
</dbReference>
<dbReference type="GO" id="GO:0016887">
    <property type="term" value="F:ATP hydrolysis activity"/>
    <property type="evidence" value="ECO:0007669"/>
    <property type="project" value="InterPro"/>
</dbReference>
<dbReference type="Pfam" id="PF00689">
    <property type="entry name" value="Cation_ATPase_C"/>
    <property type="match status" value="1"/>
</dbReference>
<dbReference type="OrthoDB" id="3352408at2759"/>
<evidence type="ECO:0000256" key="9">
    <source>
        <dbReference type="ARBA" id="ARBA00022842"/>
    </source>
</evidence>
<dbReference type="InterPro" id="IPR001757">
    <property type="entry name" value="P_typ_ATPase"/>
</dbReference>
<feature type="region of interest" description="Disordered" evidence="15">
    <location>
        <begin position="492"/>
        <end position="520"/>
    </location>
</feature>
<feature type="domain" description="Cation-transporting P-type ATPase N-terminal" evidence="17">
    <location>
        <begin position="2"/>
        <end position="76"/>
    </location>
</feature>
<keyword evidence="9" id="KW-0460">Magnesium</keyword>
<keyword evidence="3" id="KW-0813">Transport</keyword>
<dbReference type="PANTHER" id="PTHR42861">
    <property type="entry name" value="CALCIUM-TRANSPORTING ATPASE"/>
    <property type="match status" value="1"/>
</dbReference>
<feature type="transmembrane region" description="Helical" evidence="16">
    <location>
        <begin position="289"/>
        <end position="318"/>
    </location>
</feature>
<dbReference type="Gene3D" id="3.40.1110.10">
    <property type="entry name" value="Calcium-transporting ATPase, cytoplasmic domain N"/>
    <property type="match status" value="1"/>
</dbReference>
<comment type="similarity">
    <text evidence="14">Belongs to the cation transport ATPase (P-type) (TC 3.A.3) family.</text>
</comment>
<gene>
    <name evidence="18" type="ORF">Ctob_003722</name>
</gene>
<evidence type="ECO:0000256" key="15">
    <source>
        <dbReference type="SAM" id="MobiDB-lite"/>
    </source>
</evidence>
<dbReference type="SUPFAM" id="SSF56784">
    <property type="entry name" value="HAD-like"/>
    <property type="match status" value="1"/>
</dbReference>
<dbReference type="SUPFAM" id="SSF81660">
    <property type="entry name" value="Metal cation-transporting ATPase, ATP-binding domain N"/>
    <property type="match status" value="1"/>
</dbReference>
<keyword evidence="8" id="KW-0067">ATP-binding</keyword>
<dbReference type="Gene3D" id="3.40.50.1000">
    <property type="entry name" value="HAD superfamily/HAD-like"/>
    <property type="match status" value="1"/>
</dbReference>
<feature type="transmembrane region" description="Helical" evidence="16">
    <location>
        <begin position="1010"/>
        <end position="1027"/>
    </location>
</feature>
<feature type="transmembrane region" description="Helical" evidence="16">
    <location>
        <begin position="59"/>
        <end position="77"/>
    </location>
</feature>
<dbReference type="GO" id="GO:0016020">
    <property type="term" value="C:membrane"/>
    <property type="evidence" value="ECO:0007669"/>
    <property type="project" value="UniProtKB-SubCell"/>
</dbReference>
<dbReference type="InterPro" id="IPR006068">
    <property type="entry name" value="ATPase_P-typ_cation-transptr_C"/>
</dbReference>
<dbReference type="InterPro" id="IPR023298">
    <property type="entry name" value="ATPase_P-typ_TM_dom_sf"/>
</dbReference>
<evidence type="ECO:0000256" key="1">
    <source>
        <dbReference type="ARBA" id="ARBA00004141"/>
    </source>
</evidence>
<feature type="transmembrane region" description="Helical" evidence="16">
    <location>
        <begin position="257"/>
        <end position="277"/>
    </location>
</feature>
<dbReference type="EMBL" id="JWZX01003168">
    <property type="protein sequence ID" value="KOO23673.1"/>
    <property type="molecule type" value="Genomic_DNA"/>
</dbReference>
<keyword evidence="13 16" id="KW-0472">Membrane</keyword>
<dbReference type="Gene3D" id="2.70.150.10">
    <property type="entry name" value="Calcium-transporting ATPase, cytoplasmic transduction domain A"/>
    <property type="match status" value="1"/>
</dbReference>
<dbReference type="Pfam" id="PF00690">
    <property type="entry name" value="Cation_ATPase_N"/>
    <property type="match status" value="1"/>
</dbReference>
<keyword evidence="4" id="KW-0109">Calcium transport</keyword>
<comment type="caution">
    <text evidence="18">The sequence shown here is derived from an EMBL/GenBank/DDBJ whole genome shotgun (WGS) entry which is preliminary data.</text>
</comment>
<dbReference type="FunFam" id="2.70.150.10:FF:000014">
    <property type="entry name" value="Calcium-transporting ATPase, putative"/>
    <property type="match status" value="1"/>
</dbReference>
<evidence type="ECO:0000256" key="2">
    <source>
        <dbReference type="ARBA" id="ARBA00012790"/>
    </source>
</evidence>
<feature type="transmembrane region" description="Helical" evidence="16">
    <location>
        <begin position="975"/>
        <end position="998"/>
    </location>
</feature>
<dbReference type="PROSITE" id="PS00154">
    <property type="entry name" value="ATPASE_E1_E2"/>
    <property type="match status" value="1"/>
</dbReference>
<feature type="transmembrane region" description="Helical" evidence="16">
    <location>
        <begin position="856"/>
        <end position="879"/>
    </location>
</feature>
<dbReference type="AlphaFoldDB" id="A0A0M0JBS1"/>
<evidence type="ECO:0000256" key="5">
    <source>
        <dbReference type="ARBA" id="ARBA00022692"/>
    </source>
</evidence>
<evidence type="ECO:0000313" key="18">
    <source>
        <dbReference type="EMBL" id="KOO23673.1"/>
    </source>
</evidence>
<dbReference type="SFLD" id="SFLDF00027">
    <property type="entry name" value="p-type_atpase"/>
    <property type="match status" value="1"/>
</dbReference>
<dbReference type="SFLD" id="SFLDS00003">
    <property type="entry name" value="Haloacid_Dehalogenase"/>
    <property type="match status" value="1"/>
</dbReference>
<dbReference type="SUPFAM" id="SSF81665">
    <property type="entry name" value="Calcium ATPase, transmembrane domain M"/>
    <property type="match status" value="1"/>
</dbReference>
<dbReference type="InterPro" id="IPR023214">
    <property type="entry name" value="HAD_sf"/>
</dbReference>
<evidence type="ECO:0000256" key="14">
    <source>
        <dbReference type="ARBA" id="ARBA00038148"/>
    </source>
</evidence>
<keyword evidence="6" id="KW-0547">Nucleotide-binding</keyword>
<evidence type="ECO:0000256" key="7">
    <source>
        <dbReference type="ARBA" id="ARBA00022837"/>
    </source>
</evidence>
<name>A0A0M0JBS1_9EUKA</name>
<protein>
    <recommendedName>
        <fullName evidence="2">P-type Ca(2+) transporter</fullName>
        <ecNumber evidence="2">7.2.2.10</ecNumber>
    </recommendedName>
</protein>
<dbReference type="InterPro" id="IPR044492">
    <property type="entry name" value="P_typ_ATPase_HD_dom"/>
</dbReference>
<feature type="transmembrane region" description="Helical" evidence="16">
    <location>
        <begin position="782"/>
        <end position="805"/>
    </location>
</feature>
<evidence type="ECO:0000256" key="12">
    <source>
        <dbReference type="ARBA" id="ARBA00023065"/>
    </source>
</evidence>
<dbReference type="Gene3D" id="1.20.1110.10">
    <property type="entry name" value="Calcium-transporting ATPase, transmembrane domain"/>
    <property type="match status" value="1"/>
</dbReference>
<dbReference type="SMART" id="SM00831">
    <property type="entry name" value="Cation_ATPase_N"/>
    <property type="match status" value="1"/>
</dbReference>
<evidence type="ECO:0000256" key="16">
    <source>
        <dbReference type="SAM" id="Phobius"/>
    </source>
</evidence>
<evidence type="ECO:0000256" key="4">
    <source>
        <dbReference type="ARBA" id="ARBA00022568"/>
    </source>
</evidence>
<dbReference type="GO" id="GO:0005524">
    <property type="term" value="F:ATP binding"/>
    <property type="evidence" value="ECO:0007669"/>
    <property type="project" value="UniProtKB-KW"/>
</dbReference>
<keyword evidence="11 16" id="KW-1133">Transmembrane helix</keyword>
<accession>A0A0M0JBS1</accession>
<dbReference type="Proteomes" id="UP000037460">
    <property type="component" value="Unassembled WGS sequence"/>
</dbReference>
<dbReference type="InterPro" id="IPR036412">
    <property type="entry name" value="HAD-like_sf"/>
</dbReference>
<evidence type="ECO:0000256" key="11">
    <source>
        <dbReference type="ARBA" id="ARBA00022989"/>
    </source>
</evidence>
<evidence type="ECO:0000256" key="6">
    <source>
        <dbReference type="ARBA" id="ARBA00022741"/>
    </source>
</evidence>
<dbReference type="InterPro" id="IPR004014">
    <property type="entry name" value="ATPase_P-typ_cation-transptr_N"/>
</dbReference>
<dbReference type="PRINTS" id="PR00119">
    <property type="entry name" value="CATATPASE"/>
</dbReference>
<sequence>MPSWSQDTDAVLASHNVTLAKGLSSTQVEKLRAEYGSNELEQEEGTPLWKLVLQQFDDLLVKILLGAATLSFVLAFFEDHEGLEAFVEPFVILLILVLNAVVGVWQEHNAENALEALKRLQECTCQCIRDGALIPELPAAELVPGDVVNINVGDKVPADVRVMKLKTTSVRTDEGSLTGESETVMKTTEAVAEEARIQDKKNMMFSGTTVSNGNCIAVVTATGMRTEIGKIQANVQKAAEDEEKTPLGQKIDAFGELLAKVIFYICIAVWVMNFRQFSDPVHGGFWKGLIFYLKIAVALGVAAIPEGLPAVITLCLALGTRKMVKRNAIIRKLPSVETLGCTTVICSDKTGTLTTNQMTVVSLAYPDTKAGKLTELAVTGTSYAPQGELSGTFTPAELAEVAKVCALCNQAVIRYNAAETKYERVGEPTEAALKVLVEKIGLDGVPKPTDPAEACSAANEHWMKLYPHQATLEFSRDRKSMSTLCGFAPAPAGDAVSSGKNPRNSPKRTRPTSGAGAGANKLFVKGAPERVIERCSHVRLKSGEVVELKPADRKAILATVSEMAARPLRCIGLAFKDEVGELATYDGDSHPAHKMLVDPSTFINVEQGMTFVGVAGIKDPARPEVPPAIAACETAGIRVVMITGDTQPTAEAIAREIGIFKAGEDIANRSFTGADFFNLAEEERVKLLTLTHKNMVFSRTEPRDKQALVKMLRTAGEVPAMTGDGVNDAPALKQAAIGIAMGISGTEVAKEAADMVLADDNFATIVAAIEEGRSIYSNMKAFIRYLISSNIGEVASIFLTALLGLPEGLIPVQLLWVNLVTDGPPATALGFNPPDADIMSRPPRRADDQLITPWVFFRYMIVGTYVGIATVGIFVYWYVWYDWSEYHHPLVNYSELAHWGKCTEFKGFKPDFKPWVAHGGPDLSATPCDYFRAAGKKTASTMSLAVLVVIEMFNAMNAISEDGSLLSMPPWVNPYLLLAIVISMITTYAIIYVPAFAAMFSIVPLTKNDWILVIAWSVPVILIDEVLKLFGRAFVRKELAERLASEKKTN</sequence>
<dbReference type="FunFam" id="3.40.50.1000:FF:000083">
    <property type="entry name" value="Sodium/potassium-transporting ATPase subunit alpha"/>
    <property type="match status" value="1"/>
</dbReference>
<evidence type="ECO:0000256" key="13">
    <source>
        <dbReference type="ARBA" id="ARBA00023136"/>
    </source>
</evidence>
<keyword evidence="7" id="KW-0106">Calcium</keyword>
<evidence type="ECO:0000256" key="8">
    <source>
        <dbReference type="ARBA" id="ARBA00022840"/>
    </source>
</evidence>
<dbReference type="GO" id="GO:0005388">
    <property type="term" value="F:P-type calcium transporter activity"/>
    <property type="evidence" value="ECO:0007669"/>
    <property type="project" value="UniProtKB-EC"/>
</dbReference>
<evidence type="ECO:0000313" key="19">
    <source>
        <dbReference type="Proteomes" id="UP000037460"/>
    </source>
</evidence>
<proteinExistence type="inferred from homology"/>
<dbReference type="InterPro" id="IPR059000">
    <property type="entry name" value="ATPase_P-type_domA"/>
</dbReference>
<reference evidence="19" key="1">
    <citation type="journal article" date="2015" name="PLoS Genet.">
        <title>Genome Sequence and Transcriptome Analyses of Chrysochromulina tobin: Metabolic Tools for Enhanced Algal Fitness in the Prominent Order Prymnesiales (Haptophyceae).</title>
        <authorList>
            <person name="Hovde B.T."/>
            <person name="Deodato C.R."/>
            <person name="Hunsperger H.M."/>
            <person name="Ryken S.A."/>
            <person name="Yost W."/>
            <person name="Jha R.K."/>
            <person name="Patterson J."/>
            <person name="Monnat R.J. Jr."/>
            <person name="Barlow S.B."/>
            <person name="Starkenburg S.R."/>
            <person name="Cattolico R.A."/>
        </authorList>
    </citation>
    <scope>NUCLEOTIDE SEQUENCE</scope>
    <source>
        <strain evidence="19">CCMP291</strain>
    </source>
</reference>
<keyword evidence="12" id="KW-0406">Ion transport</keyword>
<dbReference type="FunFam" id="1.20.1110.10:FF:000027">
    <property type="entry name" value="Calcium-transporting ATPase, putative"/>
    <property type="match status" value="1"/>
</dbReference>
<evidence type="ECO:0000256" key="10">
    <source>
        <dbReference type="ARBA" id="ARBA00022967"/>
    </source>
</evidence>
<dbReference type="EC" id="7.2.2.10" evidence="2"/>
<comment type="subcellular location">
    <subcellularLocation>
        <location evidence="1">Membrane</location>
        <topology evidence="1">Multi-pass membrane protein</topology>
    </subcellularLocation>
</comment>
<evidence type="ECO:0000259" key="17">
    <source>
        <dbReference type="SMART" id="SM00831"/>
    </source>
</evidence>
<dbReference type="InterPro" id="IPR018303">
    <property type="entry name" value="ATPase_P-typ_P_site"/>
</dbReference>
<evidence type="ECO:0000256" key="3">
    <source>
        <dbReference type="ARBA" id="ARBA00022448"/>
    </source>
</evidence>
<keyword evidence="19" id="KW-1185">Reference proteome</keyword>
<dbReference type="SUPFAM" id="SSF81653">
    <property type="entry name" value="Calcium ATPase, transduction domain A"/>
    <property type="match status" value="1"/>
</dbReference>
<dbReference type="InterPro" id="IPR008250">
    <property type="entry name" value="ATPase_P-typ_transduc_dom_A_sf"/>
</dbReference>
<keyword evidence="10" id="KW-1278">Translocase</keyword>
<keyword evidence="5 16" id="KW-0812">Transmembrane</keyword>
<dbReference type="Pfam" id="PF13246">
    <property type="entry name" value="Cation_ATPase"/>
    <property type="match status" value="2"/>
</dbReference>
<dbReference type="InterPro" id="IPR023299">
    <property type="entry name" value="ATPase_P-typ_cyto_dom_N"/>
</dbReference>
<dbReference type="Pfam" id="PF00122">
    <property type="entry name" value="E1-E2_ATPase"/>
    <property type="match status" value="1"/>
</dbReference>
<dbReference type="SFLD" id="SFLDG00002">
    <property type="entry name" value="C1.7:_P-type_atpase_like"/>
    <property type="match status" value="1"/>
</dbReference>